<evidence type="ECO:0000256" key="1">
    <source>
        <dbReference type="SAM" id="MobiDB-lite"/>
    </source>
</evidence>
<name>A0A0G4HVR2_9ALVE</name>
<dbReference type="AlphaFoldDB" id="A0A0G4HVR2"/>
<protein>
    <submittedName>
        <fullName evidence="2">Uncharacterized protein</fullName>
    </submittedName>
</protein>
<feature type="region of interest" description="Disordered" evidence="1">
    <location>
        <begin position="441"/>
        <end position="466"/>
    </location>
</feature>
<dbReference type="EMBL" id="CDMZ01004059">
    <property type="protein sequence ID" value="CEM48515.1"/>
    <property type="molecule type" value="Genomic_DNA"/>
</dbReference>
<reference evidence="2" key="1">
    <citation type="submission" date="2014-11" db="EMBL/GenBank/DDBJ databases">
        <authorList>
            <person name="Otto D Thomas"/>
            <person name="Naeem Raeece"/>
        </authorList>
    </citation>
    <scope>NUCLEOTIDE SEQUENCE</scope>
</reference>
<organism evidence="2">
    <name type="scientific">Chromera velia CCMP2878</name>
    <dbReference type="NCBI Taxonomy" id="1169474"/>
    <lineage>
        <taxon>Eukaryota</taxon>
        <taxon>Sar</taxon>
        <taxon>Alveolata</taxon>
        <taxon>Colpodellida</taxon>
        <taxon>Chromeraceae</taxon>
        <taxon>Chromera</taxon>
    </lineage>
</organism>
<feature type="compositionally biased region" description="Basic and acidic residues" evidence="1">
    <location>
        <begin position="441"/>
        <end position="453"/>
    </location>
</feature>
<dbReference type="VEuPathDB" id="CryptoDB:Cvel_1407"/>
<accession>A0A0G4HVR2</accession>
<sequence>MGIKGILGFVERPIRTHRNQVRTVLSRCLVPTEGGRWGIPIPHKFANEVCRTVAIENDKIVSPVDRKSPLERGTGKKPDRDSMRLGDWTVLPHGKKDLSFPGKLVMFLYQWSPRVAVVLYYNEKTGSTQSLSYHPFLLEPLCDGPLAGWRMVQKIHDVLSKGALRPQQGVLPPSAVTGPSVSPFSYPADGNPNQVAVGGGGGGGGGGRAGVGAEVGAEDGAEGAGGGGEDHGVIVQPQNGSQHESQHKYTGLLPEGDRSGKWRPEGIVPRPISKQQVLKHFDFVDGRLPPQIEAQITGGLPPIGVAPLAPVQGGEAVGFQPAEAAAVPPPEKPHPDGIPPDDSLFGSDLLHNSDAGEGGERVERESVISGEEAALAAFNFKKGSTQIPAKEEEMKAGEFDEAIRDEWLQNICGQEVLGGKVPQGKVKTVIDLGWRLTWKEKEEEKRKGEKETKPLVGPNGGVSRRYSLPKSKKRFFVDDVKGAFLQSDDNNAERMYARMPEWMLPIPNVCPYPEIKPEKWERIKKYARSLRPRQIREMKRRLYGMPVSSKLFDDKWVGAAGRAGFMRVELGIALDKKKNVLVNWIDDVFGMIRFGSIDSLIRHL</sequence>
<feature type="region of interest" description="Disordered" evidence="1">
    <location>
        <begin position="323"/>
        <end position="361"/>
    </location>
</feature>
<evidence type="ECO:0000313" key="2">
    <source>
        <dbReference type="EMBL" id="CEM48515.1"/>
    </source>
</evidence>
<gene>
    <name evidence="2" type="ORF">Cvel_1407</name>
</gene>
<dbReference type="PhylomeDB" id="A0A0G4HVR2"/>
<proteinExistence type="predicted"/>